<feature type="binding site" evidence="9">
    <location>
        <position position="9"/>
    </location>
    <ligand>
        <name>S-adenosyl-L-methionine</name>
        <dbReference type="ChEBI" id="CHEBI:59789"/>
    </ligand>
</feature>
<keyword evidence="10" id="KW-0472">Membrane</keyword>
<dbReference type="Proteomes" id="UP000289738">
    <property type="component" value="Chromosome B01"/>
</dbReference>
<feature type="binding site" evidence="9">
    <location>
        <begin position="117"/>
        <end position="118"/>
    </location>
    <ligand>
        <name>S-adenosyl-L-methionine</name>
        <dbReference type="ChEBI" id="CHEBI:59789"/>
    </ligand>
</feature>
<dbReference type="InterPro" id="IPR014777">
    <property type="entry name" value="4pyrrole_Mease_sub1"/>
</dbReference>
<proteinExistence type="inferred from homology"/>
<sequence>MLYIIGLGLGDERDITMRGLEAVKSCEKVYMEAYTSLLSFGLDSHGLSNLEKLYGKSITLADREMVEEKAHHILEEARHSHVAFLVVGDPFGATTHTDLVVRAKKMGIHVQIVHNASVLNAIGICGLQLYRYGQTVSIPFFTDSWRPDSFYEKIHSNRTMGLHTLCLLGLTHLLSYFLCYFFVLTNSTSIFKFDGFTADIRVKEPTLESLARFGLVWFGLLNFFLLVLFIVDAFFFRGRKTYEPPRYMTINTAIEQLLEVVQEHQQPAYTEDTQCVGFARLGSDNQTIVAGTMRQLQMVDFGAPLHCLVITGNTHPLEEEMLEFYRCRT</sequence>
<dbReference type="SUPFAM" id="SSF53790">
    <property type="entry name" value="Tetrapyrrole methylase"/>
    <property type="match status" value="1"/>
</dbReference>
<keyword evidence="7 9" id="KW-0949">S-adenosyl-L-methionine</keyword>
<dbReference type="Gene3D" id="3.30.950.10">
    <property type="entry name" value="Methyltransferase, Cobalt-precorrin-4 Transmethylase, Domain 2"/>
    <property type="match status" value="1"/>
</dbReference>
<evidence type="ECO:0000256" key="7">
    <source>
        <dbReference type="ARBA" id="ARBA00022691"/>
    </source>
</evidence>
<dbReference type="NCBIfam" id="TIGR00522">
    <property type="entry name" value="dph5"/>
    <property type="match status" value="1"/>
</dbReference>
<dbReference type="PANTHER" id="PTHR10882">
    <property type="entry name" value="DIPHTHINE SYNTHASE"/>
    <property type="match status" value="1"/>
</dbReference>
<evidence type="ECO:0000256" key="2">
    <source>
        <dbReference type="ARBA" id="ARBA00005156"/>
    </source>
</evidence>
<accession>A0A445AYJ1</accession>
<dbReference type="FunFam" id="3.40.1010.10:FF:000004">
    <property type="entry name" value="Putative diphthine synthase"/>
    <property type="match status" value="1"/>
</dbReference>
<dbReference type="PIRSF" id="PIRSF036432">
    <property type="entry name" value="Diphthine_synth"/>
    <property type="match status" value="1"/>
</dbReference>
<dbReference type="CDD" id="cd11647">
    <property type="entry name" value="DHP5_DphB"/>
    <property type="match status" value="1"/>
</dbReference>
<dbReference type="STRING" id="3818.A0A445AYJ1"/>
<dbReference type="Pfam" id="PF00590">
    <property type="entry name" value="TP_methylase"/>
    <property type="match status" value="1"/>
</dbReference>
<feature type="binding site" evidence="9">
    <location>
        <position position="89"/>
    </location>
    <ligand>
        <name>S-adenosyl-L-methionine</name>
        <dbReference type="ChEBI" id="CHEBI:59789"/>
    </ligand>
</feature>
<keyword evidence="6" id="KW-0808">Transferase</keyword>
<name>A0A445AYJ1_ARAHY</name>
<dbReference type="InterPro" id="IPR014776">
    <property type="entry name" value="4pyrrole_Mease_sub2"/>
</dbReference>
<evidence type="ECO:0000256" key="3">
    <source>
        <dbReference type="ARBA" id="ARBA00006729"/>
    </source>
</evidence>
<comment type="pathway">
    <text evidence="2">Protein modification; peptidyl-diphthamide biosynthesis.</text>
</comment>
<comment type="catalytic activity">
    <reaction evidence="8">
        <text>2-[(3S)-amino-3-carboxypropyl]-L-histidyl-[translation elongation factor 2] + 4 S-adenosyl-L-methionine = diphthine methyl ester-[translation elongation factor 2] + 4 S-adenosyl-L-homocysteine + 3 H(+)</text>
        <dbReference type="Rhea" id="RHEA:42652"/>
        <dbReference type="Rhea" id="RHEA-COMP:9749"/>
        <dbReference type="Rhea" id="RHEA-COMP:10173"/>
        <dbReference type="ChEBI" id="CHEBI:15378"/>
        <dbReference type="ChEBI" id="CHEBI:57856"/>
        <dbReference type="ChEBI" id="CHEBI:59789"/>
        <dbReference type="ChEBI" id="CHEBI:73995"/>
        <dbReference type="ChEBI" id="CHEBI:79005"/>
        <dbReference type="EC" id="2.1.1.314"/>
    </reaction>
</comment>
<feature type="binding site" evidence="9">
    <location>
        <position position="92"/>
    </location>
    <ligand>
        <name>S-adenosyl-L-methionine</name>
        <dbReference type="ChEBI" id="CHEBI:59789"/>
    </ligand>
</feature>
<evidence type="ECO:0000256" key="10">
    <source>
        <dbReference type="SAM" id="Phobius"/>
    </source>
</evidence>
<dbReference type="InterPro" id="IPR000878">
    <property type="entry name" value="4pyrrol_Mease"/>
</dbReference>
<dbReference type="GO" id="GO:0017183">
    <property type="term" value="P:protein histidyl modification to diphthamide"/>
    <property type="evidence" value="ECO:0007669"/>
    <property type="project" value="UniProtKB-UniPathway"/>
</dbReference>
<evidence type="ECO:0000313" key="12">
    <source>
        <dbReference type="EMBL" id="RYR31478.1"/>
    </source>
</evidence>
<evidence type="ECO:0000256" key="9">
    <source>
        <dbReference type="PIRSR" id="PIRSR036432-1"/>
    </source>
</evidence>
<feature type="transmembrane region" description="Helical" evidence="10">
    <location>
        <begin position="215"/>
        <end position="236"/>
    </location>
</feature>
<organism evidence="12 13">
    <name type="scientific">Arachis hypogaea</name>
    <name type="common">Peanut</name>
    <dbReference type="NCBI Taxonomy" id="3818"/>
    <lineage>
        <taxon>Eukaryota</taxon>
        <taxon>Viridiplantae</taxon>
        <taxon>Streptophyta</taxon>
        <taxon>Embryophyta</taxon>
        <taxon>Tracheophyta</taxon>
        <taxon>Spermatophyta</taxon>
        <taxon>Magnoliopsida</taxon>
        <taxon>eudicotyledons</taxon>
        <taxon>Gunneridae</taxon>
        <taxon>Pentapetalae</taxon>
        <taxon>rosids</taxon>
        <taxon>fabids</taxon>
        <taxon>Fabales</taxon>
        <taxon>Fabaceae</taxon>
        <taxon>Papilionoideae</taxon>
        <taxon>50 kb inversion clade</taxon>
        <taxon>dalbergioids sensu lato</taxon>
        <taxon>Dalbergieae</taxon>
        <taxon>Pterocarpus clade</taxon>
        <taxon>Arachis</taxon>
    </lineage>
</organism>
<keyword evidence="5" id="KW-0489">Methyltransferase</keyword>
<dbReference type="GO" id="GO:0032259">
    <property type="term" value="P:methylation"/>
    <property type="evidence" value="ECO:0007669"/>
    <property type="project" value="UniProtKB-KW"/>
</dbReference>
<evidence type="ECO:0000256" key="5">
    <source>
        <dbReference type="ARBA" id="ARBA00022603"/>
    </source>
</evidence>
<gene>
    <name evidence="12" type="ORF">Ahy_B01g056276</name>
</gene>
<dbReference type="AlphaFoldDB" id="A0A445AYJ1"/>
<feature type="binding site" evidence="9">
    <location>
        <position position="168"/>
    </location>
    <ligand>
        <name>S-adenosyl-L-methionine</name>
        <dbReference type="ChEBI" id="CHEBI:59789"/>
    </ligand>
</feature>
<keyword evidence="10" id="KW-0812">Transmembrane</keyword>
<feature type="domain" description="Tetrapyrrole methylase" evidence="11">
    <location>
        <begin position="1"/>
        <end position="164"/>
    </location>
</feature>
<protein>
    <recommendedName>
        <fullName evidence="4">diphthine methyl ester synthase</fullName>
        <ecNumber evidence="4">2.1.1.314</ecNumber>
    </recommendedName>
</protein>
<comment type="similarity">
    <text evidence="3">Belongs to the diphthine synthase family.</text>
</comment>
<evidence type="ECO:0000259" key="11">
    <source>
        <dbReference type="Pfam" id="PF00590"/>
    </source>
</evidence>
<dbReference type="PANTHER" id="PTHR10882:SF0">
    <property type="entry name" value="DIPHTHINE METHYL ESTER SYNTHASE"/>
    <property type="match status" value="1"/>
</dbReference>
<dbReference type="UniPathway" id="UPA00559"/>
<keyword evidence="13" id="KW-1185">Reference proteome</keyword>
<reference evidence="12 13" key="1">
    <citation type="submission" date="2019-01" db="EMBL/GenBank/DDBJ databases">
        <title>Sequencing of cultivated peanut Arachis hypogaea provides insights into genome evolution and oil improvement.</title>
        <authorList>
            <person name="Chen X."/>
        </authorList>
    </citation>
    <scope>NUCLEOTIDE SEQUENCE [LARGE SCALE GENOMIC DNA]</scope>
    <source>
        <strain evidence="13">cv. Fuhuasheng</strain>
        <tissue evidence="12">Leaves</tissue>
    </source>
</reference>
<comment type="caution">
    <text evidence="12">The sequence shown here is derived from an EMBL/GenBank/DDBJ whole genome shotgun (WGS) entry which is preliminary data.</text>
</comment>
<keyword evidence="10" id="KW-1133">Transmembrane helix</keyword>
<dbReference type="InterPro" id="IPR035996">
    <property type="entry name" value="4pyrrol_Methylase_sf"/>
</dbReference>
<evidence type="ECO:0000313" key="13">
    <source>
        <dbReference type="Proteomes" id="UP000289738"/>
    </source>
</evidence>
<dbReference type="EMBL" id="SDMP01000011">
    <property type="protein sequence ID" value="RYR31478.1"/>
    <property type="molecule type" value="Genomic_DNA"/>
</dbReference>
<evidence type="ECO:0000256" key="4">
    <source>
        <dbReference type="ARBA" id="ARBA00011927"/>
    </source>
</evidence>
<dbReference type="EC" id="2.1.1.314" evidence="4"/>
<feature type="transmembrane region" description="Helical" evidence="10">
    <location>
        <begin position="162"/>
        <end position="183"/>
    </location>
</feature>
<evidence type="ECO:0000256" key="1">
    <source>
        <dbReference type="ARBA" id="ARBA00004006"/>
    </source>
</evidence>
<evidence type="ECO:0000256" key="8">
    <source>
        <dbReference type="ARBA" id="ARBA00048752"/>
    </source>
</evidence>
<comment type="function">
    <text evidence="1">S-adenosyl-L-methionine-dependent methyltransferase that catalyzes four methylations of the modified target histidine residue in translation elongation factor 2 (EF-2), to form an intermediate called diphthine methyl ester. The four successive methylation reactions represent the second step of diphthamide biosynthesis.</text>
</comment>
<dbReference type="InterPro" id="IPR004551">
    <property type="entry name" value="Dphthn_synthase"/>
</dbReference>
<dbReference type="GO" id="GO:0141133">
    <property type="term" value="F:diphthine methyl ester synthase activity"/>
    <property type="evidence" value="ECO:0007669"/>
    <property type="project" value="UniProtKB-EC"/>
</dbReference>
<dbReference type="Gene3D" id="3.40.1010.10">
    <property type="entry name" value="Cobalt-precorrin-4 Transmethylase, Domain 1"/>
    <property type="match status" value="1"/>
</dbReference>
<evidence type="ECO:0000256" key="6">
    <source>
        <dbReference type="ARBA" id="ARBA00022679"/>
    </source>
</evidence>